<evidence type="ECO:0000313" key="4">
    <source>
        <dbReference type="Proteomes" id="UP000094444"/>
    </source>
</evidence>
<organism evidence="3 4">
    <name type="scientific">Diaporthe helianthi</name>
    <dbReference type="NCBI Taxonomy" id="158607"/>
    <lineage>
        <taxon>Eukaryota</taxon>
        <taxon>Fungi</taxon>
        <taxon>Dikarya</taxon>
        <taxon>Ascomycota</taxon>
        <taxon>Pezizomycotina</taxon>
        <taxon>Sordariomycetes</taxon>
        <taxon>Sordariomycetidae</taxon>
        <taxon>Diaporthales</taxon>
        <taxon>Diaporthaceae</taxon>
        <taxon>Diaporthe</taxon>
    </lineage>
</organism>
<dbReference type="CDD" id="cd21699">
    <property type="entry name" value="JMTM_APP_like"/>
    <property type="match status" value="1"/>
</dbReference>
<accession>A0A2P5HLK1</accession>
<feature type="transmembrane region" description="Helical" evidence="2">
    <location>
        <begin position="48"/>
        <end position="70"/>
    </location>
</feature>
<name>A0A2P5HLK1_DIAHE</name>
<feature type="region of interest" description="Disordered" evidence="1">
    <location>
        <begin position="290"/>
        <end position="309"/>
    </location>
</feature>
<protein>
    <submittedName>
        <fullName evidence="3">Uncharacterized protein</fullName>
    </submittedName>
</protein>
<dbReference type="InParanoid" id="A0A2P5HLK1"/>
<dbReference type="EMBL" id="MAVT02001366">
    <property type="protein sequence ID" value="POS71130.1"/>
    <property type="molecule type" value="Genomic_DNA"/>
</dbReference>
<dbReference type="AlphaFoldDB" id="A0A2P5HLK1"/>
<feature type="compositionally biased region" description="Polar residues" evidence="1">
    <location>
        <begin position="122"/>
        <end position="139"/>
    </location>
</feature>
<feature type="region of interest" description="Disordered" evidence="1">
    <location>
        <begin position="228"/>
        <end position="283"/>
    </location>
</feature>
<keyword evidence="2" id="KW-0812">Transmembrane</keyword>
<proteinExistence type="predicted"/>
<keyword evidence="2" id="KW-0472">Membrane</keyword>
<dbReference type="Proteomes" id="UP000094444">
    <property type="component" value="Unassembled WGS sequence"/>
</dbReference>
<dbReference type="OrthoDB" id="3692311at2759"/>
<keyword evidence="4" id="KW-1185">Reference proteome</keyword>
<feature type="region of interest" description="Disordered" evidence="1">
    <location>
        <begin position="1"/>
        <end position="43"/>
    </location>
</feature>
<feature type="compositionally biased region" description="Low complexity" evidence="1">
    <location>
        <begin position="25"/>
        <end position="36"/>
    </location>
</feature>
<keyword evidence="2" id="KW-1133">Transmembrane helix</keyword>
<evidence type="ECO:0000313" key="3">
    <source>
        <dbReference type="EMBL" id="POS71130.1"/>
    </source>
</evidence>
<evidence type="ECO:0000256" key="1">
    <source>
        <dbReference type="SAM" id="MobiDB-lite"/>
    </source>
</evidence>
<sequence>MTCPSANLRSAVLSSDHDDRASFLSPSTSSGGKPTSPAKPASNGLSSAAVAGIVLGVLAIVVLIVGLALWRRREWPFKSAKPHNTDTSSTRSAKDGLMDNLETPWTTHMNSSSVNTLSSLSDPRSTVSQYKSGGHNSPSLHEWRMQHHTPPPPPFFQPHPNNSRLWPSHNPYDTDASPPRSLPDQNTWQVPQPVHELLAEVQKTKTEQTELATEERVQELRASCVIQPLRPPPSLKGPSSPGVPDSPTLGPVFNANGANRKASAAEEVRPSDGTPMGGYSVVAPTPRQVGIGFEKKKQPDPSFDSTNII</sequence>
<feature type="region of interest" description="Disordered" evidence="1">
    <location>
        <begin position="79"/>
        <end position="185"/>
    </location>
</feature>
<reference evidence="3" key="1">
    <citation type="submission" date="2017-09" db="EMBL/GenBank/DDBJ databases">
        <title>Polyketide synthases of a Diaporthe helianthi virulent isolate.</title>
        <authorList>
            <person name="Baroncelli R."/>
        </authorList>
    </citation>
    <scope>NUCLEOTIDE SEQUENCE [LARGE SCALE GENOMIC DNA]</scope>
    <source>
        <strain evidence="3">7/96</strain>
    </source>
</reference>
<evidence type="ECO:0000256" key="2">
    <source>
        <dbReference type="SAM" id="Phobius"/>
    </source>
</evidence>
<comment type="caution">
    <text evidence="3">The sequence shown here is derived from an EMBL/GenBank/DDBJ whole genome shotgun (WGS) entry which is preliminary data.</text>
</comment>
<feature type="compositionally biased region" description="Low complexity" evidence="1">
    <location>
        <begin position="110"/>
        <end position="121"/>
    </location>
</feature>
<gene>
    <name evidence="3" type="ORF">DHEL01_v210473</name>
</gene>